<keyword evidence="8 16" id="KW-0675">Receptor</keyword>
<sequence length="977" mass="104829">MNKKILATLLPLALAAAYGSQAHAQEAVPAVTPATTSEGGAAGTETVTQDAAQAPATSAPAAPAADTPVNTVVVTGFRSSLQKALNLKQAAIGVRDSIVAEDIGKFPEANIAESLQRVPGVILNRDDSSGEGQRISIRGLPTEYSVTTLNGAPVNTTSTATIGTAARGFNYDVFASELFGRVDFFKSPLAELTEGGLGGVVDLQTPRPFDNPKKTIRYGLTGTYNTSSKHGDPNGFALYSNTWGDVGFLIGLSHSGSVNNRSGFEATGGYNSSFAGSQSPVKGNFALALDYGSPRANLSGYTRDQIDKALLPRIYRFYGSANDRTRDGMVSSLQYKSGDLNISFDTMYSKLKNERDEMYFGLLVRNSKTTDRTAPAGQGNNSGLIPLNVKIDPSSNLLTGTFGNTSYSSGVTYANDETEFGYGALNARWRASDKLVLTAQASANNSSALSYQSTLSGQIFGVDSTIDYGDDHVYPSLSSTTSYTNPANFAGFDIGTGWTKETDKGRQARIVADLDYDLPGGWTGHFKSGVSFVQTTKGIDKRNGTTAAKAKLTSLGNAGLRAGMTSDLPIGNLDMGAGWPSAWGTFTRDYTYGTFNPLVYNTSAAFTPAQSFTAEEKVSTVFAQSDFKGEVFGKELRINAGVRYSETKTGIDNFKQQGTSLTYGANQEEGKYSNVLPAMSAALDVTDTLMWRASFGKTISRASLGIIAAQTVIPNQFDNSATAGNPNLKPQQSKNFDTSLEWYFKPGSLLSAGYFRKVLTDATVSNTSITTFGALGLPDTALGAIFQDANGRVDPNLPITLRSYTNAGRQVLKGYELSYQQAFDFLPDPFKGFGALASFTHIDPFNSAKWITNAGKEIEVNSVPKFAYSTTGYYENGPFAARLSWNYKGRSLHGDNPRNNGDDLIRWRAARGYLDGNISYKISEKLELRLDALNLSNTLAYDYFEDATGTYGSGKKTRMDYAKYDGRTIKIGIRGKL</sequence>
<dbReference type="OrthoDB" id="9145774at2"/>
<dbReference type="Proteomes" id="UP000318431">
    <property type="component" value="Unassembled WGS sequence"/>
</dbReference>
<evidence type="ECO:0000256" key="6">
    <source>
        <dbReference type="ARBA" id="ARBA00023077"/>
    </source>
</evidence>
<evidence type="ECO:0000256" key="11">
    <source>
        <dbReference type="RuleBase" id="RU003357"/>
    </source>
</evidence>
<feature type="compositionally biased region" description="Low complexity" evidence="12">
    <location>
        <begin position="32"/>
        <end position="65"/>
    </location>
</feature>
<evidence type="ECO:0000256" key="10">
    <source>
        <dbReference type="PROSITE-ProRule" id="PRU01360"/>
    </source>
</evidence>
<feature type="domain" description="TonB-dependent receptor-like beta-barrel" evidence="14">
    <location>
        <begin position="466"/>
        <end position="935"/>
    </location>
</feature>
<feature type="region of interest" description="Disordered" evidence="12">
    <location>
        <begin position="29"/>
        <end position="65"/>
    </location>
</feature>
<dbReference type="PROSITE" id="PS52016">
    <property type="entry name" value="TONB_DEPENDENT_REC_3"/>
    <property type="match status" value="1"/>
</dbReference>
<evidence type="ECO:0000256" key="8">
    <source>
        <dbReference type="ARBA" id="ARBA00023170"/>
    </source>
</evidence>
<evidence type="ECO:0000256" key="3">
    <source>
        <dbReference type="ARBA" id="ARBA00022448"/>
    </source>
</evidence>
<evidence type="ECO:0000256" key="12">
    <source>
        <dbReference type="SAM" id="MobiDB-lite"/>
    </source>
</evidence>
<dbReference type="AlphaFoldDB" id="A0A562RGU3"/>
<evidence type="ECO:0000256" key="13">
    <source>
        <dbReference type="SAM" id="SignalP"/>
    </source>
</evidence>
<evidence type="ECO:0000256" key="5">
    <source>
        <dbReference type="ARBA" id="ARBA00022692"/>
    </source>
</evidence>
<dbReference type="Gene3D" id="2.40.170.20">
    <property type="entry name" value="TonB-dependent receptor, beta-barrel domain"/>
    <property type="match status" value="1"/>
</dbReference>
<keyword evidence="7 10" id="KW-0472">Membrane</keyword>
<dbReference type="GO" id="GO:0009279">
    <property type="term" value="C:cell outer membrane"/>
    <property type="evidence" value="ECO:0007669"/>
    <property type="project" value="UniProtKB-SubCell"/>
</dbReference>
<keyword evidence="17" id="KW-1185">Reference proteome</keyword>
<dbReference type="Gene3D" id="2.170.130.10">
    <property type="entry name" value="TonB-dependent receptor, plug domain"/>
    <property type="match status" value="1"/>
</dbReference>
<dbReference type="NCBIfam" id="TIGR01782">
    <property type="entry name" value="TonB-Xanth-Caul"/>
    <property type="match status" value="1"/>
</dbReference>
<keyword evidence="9 10" id="KW-0998">Cell outer membrane</keyword>
<dbReference type="InterPro" id="IPR036942">
    <property type="entry name" value="Beta-barrel_TonB_sf"/>
</dbReference>
<dbReference type="Pfam" id="PF07715">
    <property type="entry name" value="Plug"/>
    <property type="match status" value="1"/>
</dbReference>
<proteinExistence type="inferred from homology"/>
<evidence type="ECO:0000313" key="17">
    <source>
        <dbReference type="Proteomes" id="UP000318431"/>
    </source>
</evidence>
<keyword evidence="6 11" id="KW-0798">TonB box</keyword>
<dbReference type="InterPro" id="IPR010104">
    <property type="entry name" value="TonB_rcpt_bac"/>
</dbReference>
<evidence type="ECO:0000256" key="1">
    <source>
        <dbReference type="ARBA" id="ARBA00004571"/>
    </source>
</evidence>
<reference evidence="16 17" key="1">
    <citation type="journal article" date="2015" name="Stand. Genomic Sci.">
        <title>Genomic Encyclopedia of Bacterial and Archaeal Type Strains, Phase III: the genomes of soil and plant-associated and newly described type strains.</title>
        <authorList>
            <person name="Whitman W.B."/>
            <person name="Woyke T."/>
            <person name="Klenk H.P."/>
            <person name="Zhou Y."/>
            <person name="Lilburn T.G."/>
            <person name="Beck B.J."/>
            <person name="De Vos P."/>
            <person name="Vandamme P."/>
            <person name="Eisen J.A."/>
            <person name="Garrity G."/>
            <person name="Hugenholtz P."/>
            <person name="Kyrpides N.C."/>
        </authorList>
    </citation>
    <scope>NUCLEOTIDE SEQUENCE [LARGE SCALE GENOMIC DNA]</scope>
    <source>
        <strain evidence="16 17">CGMCC 1.10822</strain>
    </source>
</reference>
<name>A0A562RGU3_9BURK</name>
<evidence type="ECO:0000259" key="15">
    <source>
        <dbReference type="Pfam" id="PF07715"/>
    </source>
</evidence>
<comment type="similarity">
    <text evidence="2 10 11">Belongs to the TonB-dependent receptor family.</text>
</comment>
<feature type="signal peptide" evidence="13">
    <location>
        <begin position="1"/>
        <end position="24"/>
    </location>
</feature>
<keyword evidence="3 10" id="KW-0813">Transport</keyword>
<evidence type="ECO:0000259" key="14">
    <source>
        <dbReference type="Pfam" id="PF00593"/>
    </source>
</evidence>
<dbReference type="PANTHER" id="PTHR40980:SF3">
    <property type="entry name" value="TONB-DEPENDENT RECEPTOR-LIKE BETA-BARREL DOMAIN-CONTAINING PROTEIN"/>
    <property type="match status" value="1"/>
</dbReference>
<dbReference type="InterPro" id="IPR039426">
    <property type="entry name" value="TonB-dep_rcpt-like"/>
</dbReference>
<evidence type="ECO:0000256" key="2">
    <source>
        <dbReference type="ARBA" id="ARBA00009810"/>
    </source>
</evidence>
<keyword evidence="4 10" id="KW-1134">Transmembrane beta strand</keyword>
<dbReference type="InterPro" id="IPR037066">
    <property type="entry name" value="Plug_dom_sf"/>
</dbReference>
<evidence type="ECO:0000256" key="7">
    <source>
        <dbReference type="ARBA" id="ARBA00023136"/>
    </source>
</evidence>
<dbReference type="PANTHER" id="PTHR40980">
    <property type="entry name" value="PLUG DOMAIN-CONTAINING PROTEIN"/>
    <property type="match status" value="1"/>
</dbReference>
<dbReference type="Pfam" id="PF00593">
    <property type="entry name" value="TonB_dep_Rec_b-barrel"/>
    <property type="match status" value="1"/>
</dbReference>
<dbReference type="EMBL" id="VLLB01000002">
    <property type="protein sequence ID" value="TWI67744.1"/>
    <property type="molecule type" value="Genomic_DNA"/>
</dbReference>
<evidence type="ECO:0000256" key="4">
    <source>
        <dbReference type="ARBA" id="ARBA00022452"/>
    </source>
</evidence>
<evidence type="ECO:0000256" key="9">
    <source>
        <dbReference type="ARBA" id="ARBA00023237"/>
    </source>
</evidence>
<evidence type="ECO:0000313" key="16">
    <source>
        <dbReference type="EMBL" id="TWI67744.1"/>
    </source>
</evidence>
<comment type="caution">
    <text evidence="16">The sequence shown here is derived from an EMBL/GenBank/DDBJ whole genome shotgun (WGS) entry which is preliminary data.</text>
</comment>
<organism evidence="16 17">
    <name type="scientific">Pseudoduganella lurida</name>
    <dbReference type="NCBI Taxonomy" id="1036180"/>
    <lineage>
        <taxon>Bacteria</taxon>
        <taxon>Pseudomonadati</taxon>
        <taxon>Pseudomonadota</taxon>
        <taxon>Betaproteobacteria</taxon>
        <taxon>Burkholderiales</taxon>
        <taxon>Oxalobacteraceae</taxon>
        <taxon>Telluria group</taxon>
        <taxon>Pseudoduganella</taxon>
    </lineage>
</organism>
<keyword evidence="13" id="KW-0732">Signal</keyword>
<feature type="domain" description="TonB-dependent receptor plug" evidence="15">
    <location>
        <begin position="93"/>
        <end position="200"/>
    </location>
</feature>
<dbReference type="InterPro" id="IPR012910">
    <property type="entry name" value="Plug_dom"/>
</dbReference>
<protein>
    <submittedName>
        <fullName evidence="16">TonB-dependent receptor</fullName>
    </submittedName>
</protein>
<dbReference type="SUPFAM" id="SSF56935">
    <property type="entry name" value="Porins"/>
    <property type="match status" value="1"/>
</dbReference>
<dbReference type="InterPro" id="IPR000531">
    <property type="entry name" value="Beta-barrel_TonB"/>
</dbReference>
<gene>
    <name evidence="16" type="ORF">IP91_01863</name>
</gene>
<keyword evidence="5 10" id="KW-0812">Transmembrane</keyword>
<feature type="chain" id="PRO_5022216230" evidence="13">
    <location>
        <begin position="25"/>
        <end position="977"/>
    </location>
</feature>
<comment type="subcellular location">
    <subcellularLocation>
        <location evidence="1 10">Cell outer membrane</location>
        <topology evidence="1 10">Multi-pass membrane protein</topology>
    </subcellularLocation>
</comment>
<accession>A0A562RGU3</accession>
<dbReference type="RefSeq" id="WP_145648651.1">
    <property type="nucleotide sequence ID" value="NZ_VLLB01000002.1"/>
</dbReference>